<dbReference type="SMART" id="SM00014">
    <property type="entry name" value="acidPPc"/>
    <property type="match status" value="1"/>
</dbReference>
<protein>
    <submittedName>
        <fullName evidence="3">PAP2 superfamily protein</fullName>
    </submittedName>
</protein>
<feature type="transmembrane region" description="Helical" evidence="1">
    <location>
        <begin position="44"/>
        <end position="68"/>
    </location>
</feature>
<evidence type="ECO:0000313" key="3">
    <source>
        <dbReference type="EMBL" id="TCL37279.1"/>
    </source>
</evidence>
<keyword evidence="1" id="KW-0812">Transmembrane</keyword>
<feature type="transmembrane region" description="Helical" evidence="1">
    <location>
        <begin position="158"/>
        <end position="179"/>
    </location>
</feature>
<reference evidence="3 4" key="1">
    <citation type="submission" date="2019-03" db="EMBL/GenBank/DDBJ databases">
        <title>Genomic Encyclopedia of Type Strains, Phase IV (KMG-IV): sequencing the most valuable type-strain genomes for metagenomic binning, comparative biology and taxonomic classification.</title>
        <authorList>
            <person name="Goeker M."/>
        </authorList>
    </citation>
    <scope>NUCLEOTIDE SEQUENCE [LARGE SCALE GENOMIC DNA]</scope>
    <source>
        <strain evidence="3 4">DSM 15969</strain>
    </source>
</reference>
<name>A0A4R1PXD1_9FIRM</name>
<dbReference type="InterPro" id="IPR036938">
    <property type="entry name" value="PAP2/HPO_sf"/>
</dbReference>
<dbReference type="AlphaFoldDB" id="A0A4R1PXD1"/>
<dbReference type="EMBL" id="SLUI01000006">
    <property type="protein sequence ID" value="TCL37279.1"/>
    <property type="molecule type" value="Genomic_DNA"/>
</dbReference>
<organism evidence="3 4">
    <name type="scientific">Anaerospora hongkongensis</name>
    <dbReference type="NCBI Taxonomy" id="244830"/>
    <lineage>
        <taxon>Bacteria</taxon>
        <taxon>Bacillati</taxon>
        <taxon>Bacillota</taxon>
        <taxon>Negativicutes</taxon>
        <taxon>Selenomonadales</taxon>
        <taxon>Sporomusaceae</taxon>
        <taxon>Anaerospora</taxon>
    </lineage>
</organism>
<dbReference type="OrthoDB" id="1683871at2"/>
<evidence type="ECO:0000259" key="2">
    <source>
        <dbReference type="SMART" id="SM00014"/>
    </source>
</evidence>
<feature type="domain" description="Phosphatidic acid phosphatase type 2/haloperoxidase" evidence="2">
    <location>
        <begin position="75"/>
        <end position="175"/>
    </location>
</feature>
<dbReference type="RefSeq" id="WP_132079586.1">
    <property type="nucleotide sequence ID" value="NZ_DAIMLW010000085.1"/>
</dbReference>
<evidence type="ECO:0000313" key="4">
    <source>
        <dbReference type="Proteomes" id="UP000295063"/>
    </source>
</evidence>
<gene>
    <name evidence="3" type="ORF">EV210_106148</name>
</gene>
<keyword evidence="1" id="KW-1133">Transmembrane helix</keyword>
<dbReference type="Pfam" id="PF01569">
    <property type="entry name" value="PAP2"/>
    <property type="match status" value="1"/>
</dbReference>
<evidence type="ECO:0000256" key="1">
    <source>
        <dbReference type="SAM" id="Phobius"/>
    </source>
</evidence>
<comment type="caution">
    <text evidence="3">The sequence shown here is derived from an EMBL/GenBank/DDBJ whole genome shotgun (WGS) entry which is preliminary data.</text>
</comment>
<dbReference type="SUPFAM" id="SSF48317">
    <property type="entry name" value="Acid phosphatase/Vanadium-dependent haloperoxidase"/>
    <property type="match status" value="1"/>
</dbReference>
<feature type="transmembrane region" description="Helical" evidence="1">
    <location>
        <begin position="12"/>
        <end position="32"/>
    </location>
</feature>
<proteinExistence type="predicted"/>
<sequence length="193" mass="21246">MNSMKLRQVGFRLAVELSVIIGAFTIALVYMFGQTDDGQLFHFATQIGGIGNNIFLLATNGIIFVWAWRQKMPGIIGSTLAMDAGVWLIVQSIKLIPFGEWALRPSGVGGGFPSGHTTHAFAMAFTMTTLFPRLRWLWYTCAAIIAWSRVEAARHTPLQVTAGVFLGVAIGMIFIQFLLKKYADVARATDNVF</sequence>
<dbReference type="Proteomes" id="UP000295063">
    <property type="component" value="Unassembled WGS sequence"/>
</dbReference>
<keyword evidence="1" id="KW-0472">Membrane</keyword>
<accession>A0A4R1PXD1</accession>
<keyword evidence="4" id="KW-1185">Reference proteome</keyword>
<dbReference type="InterPro" id="IPR000326">
    <property type="entry name" value="PAP2/HPO"/>
</dbReference>
<dbReference type="Gene3D" id="1.20.144.10">
    <property type="entry name" value="Phosphatidic acid phosphatase type 2/haloperoxidase"/>
    <property type="match status" value="1"/>
</dbReference>